<keyword evidence="2" id="KW-1185">Reference proteome</keyword>
<dbReference type="EMBL" id="KB469300">
    <property type="protein sequence ID" value="EPQ56226.1"/>
    <property type="molecule type" value="Genomic_DNA"/>
</dbReference>
<accession>S7Q8B7</accession>
<reference evidence="1 2" key="1">
    <citation type="journal article" date="2012" name="Science">
        <title>The Paleozoic origin of enzymatic lignin decomposition reconstructed from 31 fungal genomes.</title>
        <authorList>
            <person name="Floudas D."/>
            <person name="Binder M."/>
            <person name="Riley R."/>
            <person name="Barry K."/>
            <person name="Blanchette R.A."/>
            <person name="Henrissat B."/>
            <person name="Martinez A.T."/>
            <person name="Otillar R."/>
            <person name="Spatafora J.W."/>
            <person name="Yadav J.S."/>
            <person name="Aerts A."/>
            <person name="Benoit I."/>
            <person name="Boyd A."/>
            <person name="Carlson A."/>
            <person name="Copeland A."/>
            <person name="Coutinho P.M."/>
            <person name="de Vries R.P."/>
            <person name="Ferreira P."/>
            <person name="Findley K."/>
            <person name="Foster B."/>
            <person name="Gaskell J."/>
            <person name="Glotzer D."/>
            <person name="Gorecki P."/>
            <person name="Heitman J."/>
            <person name="Hesse C."/>
            <person name="Hori C."/>
            <person name="Igarashi K."/>
            <person name="Jurgens J.A."/>
            <person name="Kallen N."/>
            <person name="Kersten P."/>
            <person name="Kohler A."/>
            <person name="Kuees U."/>
            <person name="Kumar T.K.A."/>
            <person name="Kuo A."/>
            <person name="LaButti K."/>
            <person name="Larrondo L.F."/>
            <person name="Lindquist E."/>
            <person name="Ling A."/>
            <person name="Lombard V."/>
            <person name="Lucas S."/>
            <person name="Lundell T."/>
            <person name="Martin R."/>
            <person name="McLaughlin D.J."/>
            <person name="Morgenstern I."/>
            <person name="Morin E."/>
            <person name="Murat C."/>
            <person name="Nagy L.G."/>
            <person name="Nolan M."/>
            <person name="Ohm R.A."/>
            <person name="Patyshakuliyeva A."/>
            <person name="Rokas A."/>
            <person name="Ruiz-Duenas F.J."/>
            <person name="Sabat G."/>
            <person name="Salamov A."/>
            <person name="Samejima M."/>
            <person name="Schmutz J."/>
            <person name="Slot J.C."/>
            <person name="St John F."/>
            <person name="Stenlid J."/>
            <person name="Sun H."/>
            <person name="Sun S."/>
            <person name="Syed K."/>
            <person name="Tsang A."/>
            <person name="Wiebenga A."/>
            <person name="Young D."/>
            <person name="Pisabarro A."/>
            <person name="Eastwood D.C."/>
            <person name="Martin F."/>
            <person name="Cullen D."/>
            <person name="Grigoriev I.V."/>
            <person name="Hibbett D.S."/>
        </authorList>
    </citation>
    <scope>NUCLEOTIDE SEQUENCE [LARGE SCALE GENOMIC DNA]</scope>
    <source>
        <strain evidence="1 2">ATCC 11539</strain>
    </source>
</reference>
<gene>
    <name evidence="1" type="ORF">GLOTRDRAFT_110715</name>
</gene>
<dbReference type="GeneID" id="19299268"/>
<evidence type="ECO:0000313" key="2">
    <source>
        <dbReference type="Proteomes" id="UP000030669"/>
    </source>
</evidence>
<dbReference type="RefSeq" id="XP_007864992.1">
    <property type="nucleotide sequence ID" value="XM_007866801.1"/>
</dbReference>
<evidence type="ECO:0000313" key="1">
    <source>
        <dbReference type="EMBL" id="EPQ56226.1"/>
    </source>
</evidence>
<sequence>MDDWEMVELPRGSRRRIIDFFPSASSSSPCKSCTGDLPEVGLVRLDSLEFQIPQHA</sequence>
<dbReference type="Proteomes" id="UP000030669">
    <property type="component" value="Unassembled WGS sequence"/>
</dbReference>
<proteinExistence type="predicted"/>
<organism evidence="1 2">
    <name type="scientific">Gloeophyllum trabeum (strain ATCC 11539 / FP-39264 / Madison 617)</name>
    <name type="common">Brown rot fungus</name>
    <dbReference type="NCBI Taxonomy" id="670483"/>
    <lineage>
        <taxon>Eukaryota</taxon>
        <taxon>Fungi</taxon>
        <taxon>Dikarya</taxon>
        <taxon>Basidiomycota</taxon>
        <taxon>Agaricomycotina</taxon>
        <taxon>Agaricomycetes</taxon>
        <taxon>Gloeophyllales</taxon>
        <taxon>Gloeophyllaceae</taxon>
        <taxon>Gloeophyllum</taxon>
    </lineage>
</organism>
<dbReference type="HOGENOM" id="CLU_3014349_0_0_1"/>
<dbReference type="AlphaFoldDB" id="S7Q8B7"/>
<dbReference type="KEGG" id="gtr:GLOTRDRAFT_110715"/>
<name>S7Q8B7_GLOTA</name>
<protein>
    <submittedName>
        <fullName evidence="1">Uncharacterized protein</fullName>
    </submittedName>
</protein>